<protein>
    <submittedName>
        <fullName evidence="2">Uncharacterized protein</fullName>
    </submittedName>
</protein>
<gene>
    <name evidence="2" type="ORF">J4Q44_G00251740</name>
</gene>
<dbReference type="EMBL" id="JAGTTL010000023">
    <property type="protein sequence ID" value="KAK6304588.1"/>
    <property type="molecule type" value="Genomic_DNA"/>
</dbReference>
<accession>A0AAN8L556</accession>
<feature type="region of interest" description="Disordered" evidence="1">
    <location>
        <begin position="43"/>
        <end position="75"/>
    </location>
</feature>
<organism evidence="2 3">
    <name type="scientific">Coregonus suidteri</name>
    <dbReference type="NCBI Taxonomy" id="861788"/>
    <lineage>
        <taxon>Eukaryota</taxon>
        <taxon>Metazoa</taxon>
        <taxon>Chordata</taxon>
        <taxon>Craniata</taxon>
        <taxon>Vertebrata</taxon>
        <taxon>Euteleostomi</taxon>
        <taxon>Actinopterygii</taxon>
        <taxon>Neopterygii</taxon>
        <taxon>Teleostei</taxon>
        <taxon>Protacanthopterygii</taxon>
        <taxon>Salmoniformes</taxon>
        <taxon>Salmonidae</taxon>
        <taxon>Coregoninae</taxon>
        <taxon>Coregonus</taxon>
    </lineage>
</organism>
<dbReference type="AlphaFoldDB" id="A0AAN8L556"/>
<evidence type="ECO:0000313" key="2">
    <source>
        <dbReference type="EMBL" id="KAK6304588.1"/>
    </source>
</evidence>
<name>A0AAN8L556_9TELE</name>
<comment type="caution">
    <text evidence="2">The sequence shown here is derived from an EMBL/GenBank/DDBJ whole genome shotgun (WGS) entry which is preliminary data.</text>
</comment>
<proteinExistence type="predicted"/>
<sequence length="232" mass="25971">MGSGSSRGKKVVPASVNETNSFKRDDSTVHVLKEERHLFKPLTIPKSTNLSQSRNRAQQDCHSEGHDSEFSAEDDDIDVELNRVLEEYDNRELRSKRKTTQKKPFIRSKTYGLCHSNRVHNDSDFNSTPHSQSYEFSKRPGACCPDNCSVGVKDKKGIPVFDHFCKDTQIQFSSGTQENDLLTTGSVCLESAPSAETDSVLDDSHGPSLSMPVILYDGSEVDMMETIEREFS</sequence>
<keyword evidence="3" id="KW-1185">Reference proteome</keyword>
<reference evidence="2 3" key="1">
    <citation type="submission" date="2021-04" db="EMBL/GenBank/DDBJ databases">
        <authorList>
            <person name="De Guttry C."/>
            <person name="Zahm M."/>
            <person name="Klopp C."/>
            <person name="Cabau C."/>
            <person name="Louis A."/>
            <person name="Berthelot C."/>
            <person name="Parey E."/>
            <person name="Roest Crollius H."/>
            <person name="Montfort J."/>
            <person name="Robinson-Rechavi M."/>
            <person name="Bucao C."/>
            <person name="Bouchez O."/>
            <person name="Gislard M."/>
            <person name="Lluch J."/>
            <person name="Milhes M."/>
            <person name="Lampietro C."/>
            <person name="Lopez Roques C."/>
            <person name="Donnadieu C."/>
            <person name="Braasch I."/>
            <person name="Desvignes T."/>
            <person name="Postlethwait J."/>
            <person name="Bobe J."/>
            <person name="Wedekind C."/>
            <person name="Guiguen Y."/>
        </authorList>
    </citation>
    <scope>NUCLEOTIDE SEQUENCE [LARGE SCALE GENOMIC DNA]</scope>
    <source>
        <strain evidence="2">Cs_M1</strain>
        <tissue evidence="2">Blood</tissue>
    </source>
</reference>
<feature type="compositionally biased region" description="Polar residues" evidence="1">
    <location>
        <begin position="45"/>
        <end position="56"/>
    </location>
</feature>
<feature type="compositionally biased region" description="Basic and acidic residues" evidence="1">
    <location>
        <begin position="57"/>
        <end position="69"/>
    </location>
</feature>
<dbReference type="Proteomes" id="UP001356427">
    <property type="component" value="Unassembled WGS sequence"/>
</dbReference>
<evidence type="ECO:0000313" key="3">
    <source>
        <dbReference type="Proteomes" id="UP001356427"/>
    </source>
</evidence>
<evidence type="ECO:0000256" key="1">
    <source>
        <dbReference type="SAM" id="MobiDB-lite"/>
    </source>
</evidence>